<proteinExistence type="predicted"/>
<gene>
    <name evidence="1" type="ORF">GCM10017635_10730</name>
</gene>
<dbReference type="EMBL" id="BSFH01000018">
    <property type="protein sequence ID" value="GLK63603.1"/>
    <property type="molecule type" value="Genomic_DNA"/>
</dbReference>
<dbReference type="Proteomes" id="UP001143349">
    <property type="component" value="Unassembled WGS sequence"/>
</dbReference>
<dbReference type="AlphaFoldDB" id="A0AAD3NYK3"/>
<evidence type="ECO:0000313" key="2">
    <source>
        <dbReference type="Proteomes" id="UP001143349"/>
    </source>
</evidence>
<evidence type="ECO:0000313" key="1">
    <source>
        <dbReference type="EMBL" id="GLK63603.1"/>
    </source>
</evidence>
<comment type="caution">
    <text evidence="1">The sequence shown here is derived from an EMBL/GenBank/DDBJ whole genome shotgun (WGS) entry which is preliminary data.</text>
</comment>
<name>A0AAD3NYK3_9RHOB</name>
<dbReference type="RefSeq" id="WP_271179377.1">
    <property type="nucleotide sequence ID" value="NZ_BSFH01000018.1"/>
</dbReference>
<protein>
    <submittedName>
        <fullName evidence="1">Uncharacterized protein</fullName>
    </submittedName>
</protein>
<accession>A0AAD3NYK3</accession>
<sequence length="61" mass="6637">MSELRWGDVLCAAIDACCAAGPNKLVSASDLPTLIPEILSVRGDMESAYSPYPSHRRTRDE</sequence>
<keyword evidence="2" id="KW-1185">Reference proteome</keyword>
<organism evidence="1 2">
    <name type="scientific">Paracoccus kondratievae</name>
    <dbReference type="NCBI Taxonomy" id="135740"/>
    <lineage>
        <taxon>Bacteria</taxon>
        <taxon>Pseudomonadati</taxon>
        <taxon>Pseudomonadota</taxon>
        <taxon>Alphaproteobacteria</taxon>
        <taxon>Rhodobacterales</taxon>
        <taxon>Paracoccaceae</taxon>
        <taxon>Paracoccus</taxon>
    </lineage>
</organism>
<reference evidence="1" key="2">
    <citation type="submission" date="2023-01" db="EMBL/GenBank/DDBJ databases">
        <authorList>
            <person name="Sun Q."/>
            <person name="Evtushenko L."/>
        </authorList>
    </citation>
    <scope>NUCLEOTIDE SEQUENCE</scope>
    <source>
        <strain evidence="1">VKM B-2222</strain>
    </source>
</reference>
<reference evidence="1" key="1">
    <citation type="journal article" date="2014" name="Int. J. Syst. Evol. Microbiol.">
        <title>Complete genome sequence of Corynebacterium casei LMG S-19264T (=DSM 44701T), isolated from a smear-ripened cheese.</title>
        <authorList>
            <consortium name="US DOE Joint Genome Institute (JGI-PGF)"/>
            <person name="Walter F."/>
            <person name="Albersmeier A."/>
            <person name="Kalinowski J."/>
            <person name="Ruckert C."/>
        </authorList>
    </citation>
    <scope>NUCLEOTIDE SEQUENCE</scope>
    <source>
        <strain evidence="1">VKM B-2222</strain>
    </source>
</reference>